<gene>
    <name evidence="2" type="ORF">SNEC2469_LOCUS4240</name>
</gene>
<keyword evidence="3" id="KW-1185">Reference proteome</keyword>
<feature type="compositionally biased region" description="Basic residues" evidence="1">
    <location>
        <begin position="362"/>
        <end position="385"/>
    </location>
</feature>
<evidence type="ECO:0000313" key="3">
    <source>
        <dbReference type="Proteomes" id="UP000601435"/>
    </source>
</evidence>
<feature type="compositionally biased region" description="Basic and acidic residues" evidence="1">
    <location>
        <begin position="275"/>
        <end position="289"/>
    </location>
</feature>
<protein>
    <submittedName>
        <fullName evidence="2">Uncharacterized protein</fullName>
    </submittedName>
</protein>
<feature type="region of interest" description="Disordered" evidence="1">
    <location>
        <begin position="332"/>
        <end position="512"/>
    </location>
</feature>
<comment type="caution">
    <text evidence="2">The sequence shown here is derived from an EMBL/GenBank/DDBJ whole genome shotgun (WGS) entry which is preliminary data.</text>
</comment>
<organism evidence="2 3">
    <name type="scientific">Symbiodinium necroappetens</name>
    <dbReference type="NCBI Taxonomy" id="1628268"/>
    <lineage>
        <taxon>Eukaryota</taxon>
        <taxon>Sar</taxon>
        <taxon>Alveolata</taxon>
        <taxon>Dinophyceae</taxon>
        <taxon>Suessiales</taxon>
        <taxon>Symbiodiniaceae</taxon>
        <taxon>Symbiodinium</taxon>
    </lineage>
</organism>
<dbReference type="Proteomes" id="UP000601435">
    <property type="component" value="Unassembled WGS sequence"/>
</dbReference>
<sequence>MPKTEMNDERVQCLKDFYMEFAADRHYVHVEETGNYKFALDFMAVFAADPPTPREVQEALHFASVMSDLNPHFSEAWEHEAWAKKEALLHLALRSYVMERFQRNKGVRALSSQAEVGIGKGRVVVRSSRWHFLLGERQEAEMKKRQEVCLDTDETQVFVEEPEDLEEEAASLAESSSSSEQEGHEEESPTDDELVQPVDLHDDQVECMLERPPSPVEGREDDNATVHFEAEDVPRPTQEDMVRLALDFASVQKESEGFQILQDLEEEDEEENMDEREAGMTRKDELKGSVKEREPLVKAIPVLDNDQELLAQKAEAAEQQQAVDLLKAQAVMRKQAREAEDFQEDPDKFLREEEEEKEAKKKEKRGRGRGRGRGGRGRGTPKKNKATADNEPAAVAEEPQAPETAVSNDGDEDMALADAEAEKAGSSGKLRRKKSLKRKKSHRRLILQHGSPKKAKPDPAEKKESENAKPCADEKKESKDTKPGADEKMEPKDVKPGADEKMEPKGKPDKDLEMKAKAFEEGLTEDEVAARVSNLEMVKDLATKDDMIELPDLTEVNKLWSKVARIGVRVLQTASKAGSFYVEPVDKDFGAAVAKKRGINVKVNVKGVTVGWTRHGGIQPAWQPKCFKIDTMASNSRPDTP</sequence>
<feature type="compositionally biased region" description="Low complexity" evidence="1">
    <location>
        <begin position="170"/>
        <end position="180"/>
    </location>
</feature>
<feature type="compositionally biased region" description="Basic and acidic residues" evidence="1">
    <location>
        <begin position="455"/>
        <end position="512"/>
    </location>
</feature>
<name>A0A812LE65_9DINO</name>
<feature type="compositionally biased region" description="Acidic residues" evidence="1">
    <location>
        <begin position="183"/>
        <end position="194"/>
    </location>
</feature>
<feature type="compositionally biased region" description="Basic residues" evidence="1">
    <location>
        <begin position="429"/>
        <end position="454"/>
    </location>
</feature>
<reference evidence="2" key="1">
    <citation type="submission" date="2021-02" db="EMBL/GenBank/DDBJ databases">
        <authorList>
            <person name="Dougan E. K."/>
            <person name="Rhodes N."/>
            <person name="Thang M."/>
            <person name="Chan C."/>
        </authorList>
    </citation>
    <scope>NUCLEOTIDE SEQUENCE</scope>
</reference>
<dbReference type="EMBL" id="CAJNJA010008718">
    <property type="protein sequence ID" value="CAE7239701.1"/>
    <property type="molecule type" value="Genomic_DNA"/>
</dbReference>
<feature type="region of interest" description="Disordered" evidence="1">
    <location>
        <begin position="261"/>
        <end position="289"/>
    </location>
</feature>
<evidence type="ECO:0000256" key="1">
    <source>
        <dbReference type="SAM" id="MobiDB-lite"/>
    </source>
</evidence>
<proteinExistence type="predicted"/>
<evidence type="ECO:0000313" key="2">
    <source>
        <dbReference type="EMBL" id="CAE7239701.1"/>
    </source>
</evidence>
<feature type="region of interest" description="Disordered" evidence="1">
    <location>
        <begin position="154"/>
        <end position="197"/>
    </location>
</feature>
<feature type="compositionally biased region" description="Basic and acidic residues" evidence="1">
    <location>
        <begin position="335"/>
        <end position="361"/>
    </location>
</feature>
<feature type="compositionally biased region" description="Acidic residues" evidence="1">
    <location>
        <begin position="263"/>
        <end position="274"/>
    </location>
</feature>
<feature type="compositionally biased region" description="Acidic residues" evidence="1">
    <location>
        <begin position="154"/>
        <end position="169"/>
    </location>
</feature>
<dbReference type="AlphaFoldDB" id="A0A812LE65"/>
<accession>A0A812LE65</accession>
<dbReference type="OrthoDB" id="442038at2759"/>
<feature type="compositionally biased region" description="Low complexity" evidence="1">
    <location>
        <begin position="391"/>
        <end position="403"/>
    </location>
</feature>